<sequence length="516" mass="57990">MVTLFALVVLVTLWLARYAAGRVKVTSLLAAVPGPSYPLPLIGHLIYMFGPMDGILDRGIRLYRTYGPGPIKFWIGEWPSVQIMRPEDIEPVLNSQKEVEKPDLIYKPVRAFFGDGLITLNGDAWFKHRRALTPAFHFSVLERYAGIFTRRAAAFADLLLAEVPADKTVNIMKFHSAFVTETIMETAFGMPPASRASSVQNKEMSDLVRATEDAFGVIVHRIFHPWLLIDALFKLSHSGRVNQRAEAIITRHAKAVIAQKKLELQQRRAAGDDDDAPDADEDAGVRKKYTFLDMALGGKSDVLSDAEILEEVRTLIAVQQTSASTLSFIMVMLALNPEVQQRARAEVREVDAIEGLHPLDRLKRLKYVERVIKETMRLYPITAIFSRKLKDEVHLPGHTLPAGVLATMFIYMTHRDDRHWPDPERFDPDRFLPDNCVGRHPYAYVPFSAGPRNCIGQRYAMLQMKAVVAAVVAKCVVLPGRGLESRDKIRLNMDTFLYIKGGFNVRLKPVGGGLFE</sequence>
<evidence type="ECO:0000256" key="2">
    <source>
        <dbReference type="ARBA" id="ARBA00003690"/>
    </source>
</evidence>
<dbReference type="GO" id="GO:0005789">
    <property type="term" value="C:endoplasmic reticulum membrane"/>
    <property type="evidence" value="ECO:0007669"/>
    <property type="project" value="UniProtKB-SubCell"/>
</dbReference>
<dbReference type="GO" id="GO:0004497">
    <property type="term" value="F:monooxygenase activity"/>
    <property type="evidence" value="ECO:0007669"/>
    <property type="project" value="UniProtKB-KW"/>
</dbReference>
<comment type="cofactor">
    <cofactor evidence="1 14">
        <name>heme</name>
        <dbReference type="ChEBI" id="CHEBI:30413"/>
    </cofactor>
</comment>
<dbReference type="OrthoDB" id="7388822at2759"/>
<name>A0A6P8ZM77_THRPL</name>
<comment type="subcellular location">
    <subcellularLocation>
        <location evidence="4">Endoplasmic reticulum membrane</location>
        <topology evidence="4">Peripheral membrane protein</topology>
    </subcellularLocation>
    <subcellularLocation>
        <location evidence="3">Microsome membrane</location>
        <topology evidence="3">Peripheral membrane protein</topology>
    </subcellularLocation>
</comment>
<dbReference type="Pfam" id="PF00067">
    <property type="entry name" value="p450"/>
    <property type="match status" value="1"/>
</dbReference>
<comment type="similarity">
    <text evidence="5 15">Belongs to the cytochrome P450 family.</text>
</comment>
<evidence type="ECO:0000256" key="6">
    <source>
        <dbReference type="ARBA" id="ARBA00022617"/>
    </source>
</evidence>
<evidence type="ECO:0000256" key="4">
    <source>
        <dbReference type="ARBA" id="ARBA00004406"/>
    </source>
</evidence>
<evidence type="ECO:0000256" key="5">
    <source>
        <dbReference type="ARBA" id="ARBA00010617"/>
    </source>
</evidence>
<dbReference type="KEGG" id="tpal:117644623"/>
<gene>
    <name evidence="18 19 20" type="primary">LOC117644623</name>
</gene>
<evidence type="ECO:0000256" key="11">
    <source>
        <dbReference type="ARBA" id="ARBA00023004"/>
    </source>
</evidence>
<dbReference type="InterPro" id="IPR017972">
    <property type="entry name" value="Cyt_P450_CS"/>
</dbReference>
<evidence type="ECO:0000313" key="17">
    <source>
        <dbReference type="Proteomes" id="UP000515158"/>
    </source>
</evidence>
<dbReference type="PRINTS" id="PR00465">
    <property type="entry name" value="EP450IV"/>
</dbReference>
<accession>A0A6P8ZM77</accession>
<dbReference type="PRINTS" id="PR00385">
    <property type="entry name" value="P450"/>
</dbReference>
<evidence type="ECO:0000256" key="15">
    <source>
        <dbReference type="RuleBase" id="RU000461"/>
    </source>
</evidence>
<evidence type="ECO:0000256" key="3">
    <source>
        <dbReference type="ARBA" id="ARBA00004174"/>
    </source>
</evidence>
<keyword evidence="12 15" id="KW-0503">Monooxygenase</keyword>
<dbReference type="GeneID" id="117644623"/>
<evidence type="ECO:0000256" key="8">
    <source>
        <dbReference type="ARBA" id="ARBA00022824"/>
    </source>
</evidence>
<evidence type="ECO:0000256" key="9">
    <source>
        <dbReference type="ARBA" id="ARBA00022848"/>
    </source>
</evidence>
<dbReference type="InterPro" id="IPR002403">
    <property type="entry name" value="Cyt_P450_E_grp-IV"/>
</dbReference>
<dbReference type="GO" id="GO:0020037">
    <property type="term" value="F:heme binding"/>
    <property type="evidence" value="ECO:0007669"/>
    <property type="project" value="InterPro"/>
</dbReference>
<dbReference type="SUPFAM" id="SSF48264">
    <property type="entry name" value="Cytochrome P450"/>
    <property type="match status" value="1"/>
</dbReference>
<evidence type="ECO:0000256" key="7">
    <source>
        <dbReference type="ARBA" id="ARBA00022723"/>
    </source>
</evidence>
<evidence type="ECO:0000256" key="16">
    <source>
        <dbReference type="SAM" id="SignalP"/>
    </source>
</evidence>
<dbReference type="RefSeq" id="XP_034240123.1">
    <property type="nucleotide sequence ID" value="XM_034384232.1"/>
</dbReference>
<evidence type="ECO:0000256" key="12">
    <source>
        <dbReference type="ARBA" id="ARBA00023033"/>
    </source>
</evidence>
<proteinExistence type="inferred from homology"/>
<dbReference type="Gene3D" id="1.10.630.10">
    <property type="entry name" value="Cytochrome P450"/>
    <property type="match status" value="1"/>
</dbReference>
<keyword evidence="9" id="KW-0492">Microsome</keyword>
<dbReference type="AlphaFoldDB" id="A0A6P8ZM77"/>
<feature type="signal peptide" evidence="16">
    <location>
        <begin position="1"/>
        <end position="21"/>
    </location>
</feature>
<keyword evidence="6 14" id="KW-0349">Heme</keyword>
<keyword evidence="16" id="KW-0732">Signal</keyword>
<evidence type="ECO:0000313" key="19">
    <source>
        <dbReference type="RefSeq" id="XP_034240124.1"/>
    </source>
</evidence>
<protein>
    <submittedName>
        <fullName evidence="18 19">Cytochrome P450 4c3-like</fullName>
    </submittedName>
</protein>
<dbReference type="PANTHER" id="PTHR24291">
    <property type="entry name" value="CYTOCHROME P450 FAMILY 4"/>
    <property type="match status" value="1"/>
</dbReference>
<evidence type="ECO:0000256" key="14">
    <source>
        <dbReference type="PIRSR" id="PIRSR602403-1"/>
    </source>
</evidence>
<keyword evidence="13" id="KW-0472">Membrane</keyword>
<dbReference type="GO" id="GO:0016705">
    <property type="term" value="F:oxidoreductase activity, acting on paired donors, with incorporation or reduction of molecular oxygen"/>
    <property type="evidence" value="ECO:0007669"/>
    <property type="project" value="InterPro"/>
</dbReference>
<keyword evidence="8" id="KW-0256">Endoplasmic reticulum</keyword>
<dbReference type="PROSITE" id="PS00086">
    <property type="entry name" value="CYTOCHROME_P450"/>
    <property type="match status" value="1"/>
</dbReference>
<keyword evidence="10 15" id="KW-0560">Oxidoreductase</keyword>
<dbReference type="RefSeq" id="XP_034240125.1">
    <property type="nucleotide sequence ID" value="XM_034384234.1"/>
</dbReference>
<evidence type="ECO:0000256" key="1">
    <source>
        <dbReference type="ARBA" id="ARBA00001971"/>
    </source>
</evidence>
<keyword evidence="17" id="KW-1185">Reference proteome</keyword>
<reference evidence="18 19" key="1">
    <citation type="submission" date="2025-04" db="UniProtKB">
        <authorList>
            <consortium name="RefSeq"/>
        </authorList>
    </citation>
    <scope>IDENTIFICATION</scope>
    <source>
        <tissue evidence="18 19">Total insect</tissue>
    </source>
</reference>
<feature type="binding site" description="axial binding residue" evidence="14">
    <location>
        <position position="454"/>
    </location>
    <ligand>
        <name>heme</name>
        <dbReference type="ChEBI" id="CHEBI:30413"/>
    </ligand>
    <ligandPart>
        <name>Fe</name>
        <dbReference type="ChEBI" id="CHEBI:18248"/>
    </ligandPart>
</feature>
<organism evidence="19">
    <name type="scientific">Thrips palmi</name>
    <name type="common">Melon thrips</name>
    <dbReference type="NCBI Taxonomy" id="161013"/>
    <lineage>
        <taxon>Eukaryota</taxon>
        <taxon>Metazoa</taxon>
        <taxon>Ecdysozoa</taxon>
        <taxon>Arthropoda</taxon>
        <taxon>Hexapoda</taxon>
        <taxon>Insecta</taxon>
        <taxon>Pterygota</taxon>
        <taxon>Neoptera</taxon>
        <taxon>Paraneoptera</taxon>
        <taxon>Thysanoptera</taxon>
        <taxon>Terebrantia</taxon>
        <taxon>Thripoidea</taxon>
        <taxon>Thripidae</taxon>
        <taxon>Thrips</taxon>
    </lineage>
</organism>
<dbReference type="Proteomes" id="UP000515158">
    <property type="component" value="Unplaced"/>
</dbReference>
<feature type="chain" id="PRO_5044654908" evidence="16">
    <location>
        <begin position="22"/>
        <end position="516"/>
    </location>
</feature>
<evidence type="ECO:0000313" key="20">
    <source>
        <dbReference type="RefSeq" id="XP_034240125.1"/>
    </source>
</evidence>
<dbReference type="InterPro" id="IPR036396">
    <property type="entry name" value="Cyt_P450_sf"/>
</dbReference>
<dbReference type="InterPro" id="IPR050196">
    <property type="entry name" value="Cytochrome_P450_Monoox"/>
</dbReference>
<dbReference type="PANTHER" id="PTHR24291:SF189">
    <property type="entry name" value="CYTOCHROME P450 4C3-RELATED"/>
    <property type="match status" value="1"/>
</dbReference>
<dbReference type="InterPro" id="IPR001128">
    <property type="entry name" value="Cyt_P450"/>
</dbReference>
<keyword evidence="7 14" id="KW-0479">Metal-binding</keyword>
<evidence type="ECO:0000313" key="18">
    <source>
        <dbReference type="RefSeq" id="XP_034240123.1"/>
    </source>
</evidence>
<dbReference type="RefSeq" id="XP_034240124.1">
    <property type="nucleotide sequence ID" value="XM_034384233.1"/>
</dbReference>
<comment type="function">
    <text evidence="2">May be involved in the metabolism of insect hormones and in the breakdown of synthetic insecticides.</text>
</comment>
<dbReference type="GO" id="GO:0005506">
    <property type="term" value="F:iron ion binding"/>
    <property type="evidence" value="ECO:0007669"/>
    <property type="project" value="InterPro"/>
</dbReference>
<evidence type="ECO:0000256" key="10">
    <source>
        <dbReference type="ARBA" id="ARBA00023002"/>
    </source>
</evidence>
<keyword evidence="11 14" id="KW-0408">Iron</keyword>
<evidence type="ECO:0000256" key="13">
    <source>
        <dbReference type="ARBA" id="ARBA00023136"/>
    </source>
</evidence>